<feature type="binding site" evidence="6">
    <location>
        <position position="139"/>
    </location>
    <ligand>
        <name>NAD(+)</name>
        <dbReference type="ChEBI" id="CHEBI:57540"/>
    </ligand>
</feature>
<keyword evidence="4 6" id="KW-0520">NAD</keyword>
<dbReference type="GO" id="GO:0005524">
    <property type="term" value="F:ATP binding"/>
    <property type="evidence" value="ECO:0007669"/>
    <property type="project" value="UniProtKB-KW"/>
</dbReference>
<dbReference type="HAMAP" id="MF_00361">
    <property type="entry name" value="NAD_kinase"/>
    <property type="match status" value="1"/>
</dbReference>
<evidence type="ECO:0000256" key="2">
    <source>
        <dbReference type="ARBA" id="ARBA00022777"/>
    </source>
</evidence>
<evidence type="ECO:0000256" key="1">
    <source>
        <dbReference type="ARBA" id="ARBA00022679"/>
    </source>
</evidence>
<dbReference type="InterPro" id="IPR002504">
    <property type="entry name" value="NADK"/>
</dbReference>
<dbReference type="PANTHER" id="PTHR20275:SF0">
    <property type="entry name" value="NAD KINASE"/>
    <property type="match status" value="1"/>
</dbReference>
<evidence type="ECO:0000313" key="7">
    <source>
        <dbReference type="EMBL" id="HFC46878.1"/>
    </source>
</evidence>
<evidence type="ECO:0000256" key="6">
    <source>
        <dbReference type="HAMAP-Rule" id="MF_00361"/>
    </source>
</evidence>
<evidence type="ECO:0000256" key="3">
    <source>
        <dbReference type="ARBA" id="ARBA00022857"/>
    </source>
</evidence>
<dbReference type="GO" id="GO:0046872">
    <property type="term" value="F:metal ion binding"/>
    <property type="evidence" value="ECO:0007669"/>
    <property type="project" value="UniProtKB-UniRule"/>
</dbReference>
<dbReference type="GO" id="GO:0005737">
    <property type="term" value="C:cytoplasm"/>
    <property type="evidence" value="ECO:0007669"/>
    <property type="project" value="UniProtKB-SubCell"/>
</dbReference>
<dbReference type="SUPFAM" id="SSF111331">
    <property type="entry name" value="NAD kinase/diacylglycerol kinase-like"/>
    <property type="match status" value="1"/>
</dbReference>
<dbReference type="PANTHER" id="PTHR20275">
    <property type="entry name" value="NAD KINASE"/>
    <property type="match status" value="1"/>
</dbReference>
<comment type="function">
    <text evidence="6">Involved in the regulation of the intracellular balance of NAD and NADP, and is a key enzyme in the biosynthesis of NADP. Catalyzes specifically the phosphorylation on 2'-hydroxyl of the adenosine moiety of NAD to yield NADP.</text>
</comment>
<feature type="binding site" evidence="6">
    <location>
        <begin position="169"/>
        <end position="174"/>
    </location>
    <ligand>
        <name>NAD(+)</name>
        <dbReference type="ChEBI" id="CHEBI:57540"/>
    </ligand>
</feature>
<evidence type="ECO:0000256" key="5">
    <source>
        <dbReference type="ARBA" id="ARBA00047925"/>
    </source>
</evidence>
<comment type="subcellular location">
    <subcellularLocation>
        <location evidence="6">Cytoplasm</location>
    </subcellularLocation>
</comment>
<dbReference type="Proteomes" id="UP000885797">
    <property type="component" value="Unassembled WGS sequence"/>
</dbReference>
<comment type="similarity">
    <text evidence="6">Belongs to the NAD kinase family.</text>
</comment>
<feature type="binding site" evidence="6">
    <location>
        <begin position="53"/>
        <end position="54"/>
    </location>
    <ligand>
        <name>NAD(+)</name>
        <dbReference type="ChEBI" id="CHEBI:57540"/>
    </ligand>
</feature>
<dbReference type="EMBL" id="DRND01000261">
    <property type="protein sequence ID" value="HFC46878.1"/>
    <property type="molecule type" value="Genomic_DNA"/>
</dbReference>
<comment type="caution">
    <text evidence="6">Lacks conserved residue(s) required for the propagation of feature annotation.</text>
</comment>
<accession>A0A7V2SVT0</accession>
<keyword evidence="6" id="KW-0547">Nucleotide-binding</keyword>
<dbReference type="Gene3D" id="3.40.50.10330">
    <property type="entry name" value="Probable inorganic polyphosphate/atp-NAD kinase, domain 1"/>
    <property type="match status" value="1"/>
</dbReference>
<gene>
    <name evidence="6" type="primary">nadK</name>
    <name evidence="7" type="ORF">ENJ63_03250</name>
</gene>
<dbReference type="GO" id="GO:0003951">
    <property type="term" value="F:NAD+ kinase activity"/>
    <property type="evidence" value="ECO:0007669"/>
    <property type="project" value="UniProtKB-UniRule"/>
</dbReference>
<feature type="binding site" evidence="6">
    <location>
        <position position="156"/>
    </location>
    <ligand>
        <name>NAD(+)</name>
        <dbReference type="ChEBI" id="CHEBI:57540"/>
    </ligand>
</feature>
<feature type="binding site" evidence="6">
    <location>
        <position position="158"/>
    </location>
    <ligand>
        <name>NAD(+)</name>
        <dbReference type="ChEBI" id="CHEBI:57540"/>
    </ligand>
</feature>
<protein>
    <recommendedName>
        <fullName evidence="6">NAD kinase</fullName>
        <ecNumber evidence="6">2.7.1.23</ecNumber>
    </recommendedName>
    <alternativeName>
        <fullName evidence="6">ATP-dependent NAD kinase</fullName>
    </alternativeName>
</protein>
<keyword evidence="1 6" id="KW-0808">Transferase</keyword>
<dbReference type="EC" id="2.7.1.23" evidence="6"/>
<name>A0A7V2SVT0_9BACT</name>
<keyword evidence="3 6" id="KW-0521">NADP</keyword>
<comment type="catalytic activity">
    <reaction evidence="5 6">
        <text>NAD(+) + ATP = ADP + NADP(+) + H(+)</text>
        <dbReference type="Rhea" id="RHEA:18629"/>
        <dbReference type="ChEBI" id="CHEBI:15378"/>
        <dbReference type="ChEBI" id="CHEBI:30616"/>
        <dbReference type="ChEBI" id="CHEBI:57540"/>
        <dbReference type="ChEBI" id="CHEBI:58349"/>
        <dbReference type="ChEBI" id="CHEBI:456216"/>
        <dbReference type="EC" id="2.7.1.23"/>
    </reaction>
</comment>
<dbReference type="InterPro" id="IPR017438">
    <property type="entry name" value="ATP-NAD_kinase_N"/>
</dbReference>
<comment type="caution">
    <text evidence="7">The sequence shown here is derived from an EMBL/GenBank/DDBJ whole genome shotgun (WGS) entry which is preliminary data.</text>
</comment>
<feature type="active site" description="Proton acceptor" evidence="6">
    <location>
        <position position="53"/>
    </location>
</feature>
<dbReference type="InterPro" id="IPR017437">
    <property type="entry name" value="ATP-NAD_kinase_PpnK-typ_C"/>
</dbReference>
<dbReference type="Gene3D" id="2.60.200.30">
    <property type="entry name" value="Probable inorganic polyphosphate/atp-NAD kinase, domain 2"/>
    <property type="match status" value="1"/>
</dbReference>
<dbReference type="GO" id="GO:0051287">
    <property type="term" value="F:NAD binding"/>
    <property type="evidence" value="ECO:0007669"/>
    <property type="project" value="UniProtKB-ARBA"/>
</dbReference>
<dbReference type="GO" id="GO:0006741">
    <property type="term" value="P:NADP+ biosynthetic process"/>
    <property type="evidence" value="ECO:0007669"/>
    <property type="project" value="UniProtKB-UniRule"/>
</dbReference>
<feature type="binding site" evidence="6">
    <location>
        <begin position="128"/>
        <end position="129"/>
    </location>
    <ligand>
        <name>NAD(+)</name>
        <dbReference type="ChEBI" id="CHEBI:57540"/>
    </ligand>
</feature>
<organism evidence="7">
    <name type="scientific">Dissulfuribacter thermophilus</name>
    <dbReference type="NCBI Taxonomy" id="1156395"/>
    <lineage>
        <taxon>Bacteria</taxon>
        <taxon>Pseudomonadati</taxon>
        <taxon>Thermodesulfobacteriota</taxon>
        <taxon>Dissulfuribacteria</taxon>
        <taxon>Dissulfuribacterales</taxon>
        <taxon>Dissulfuribacteraceae</taxon>
        <taxon>Dissulfuribacter</taxon>
    </lineage>
</organism>
<keyword evidence="6" id="KW-0067">ATP-binding</keyword>
<comment type="cofactor">
    <cofactor evidence="6">
        <name>a divalent metal cation</name>
        <dbReference type="ChEBI" id="CHEBI:60240"/>
    </cofactor>
</comment>
<dbReference type="AlphaFoldDB" id="A0A7V2SVT0"/>
<sequence>MAKETVSIITKLGARRATRVAEQIEAFLLSQGKGVVREAVGPEVGLVVVLGGDGTLLHVAEAAYRYDAPILGVNLGGLGYLTEIKVEEVEGVLLDFFSHRATIEERMLLEVTHHDHKGQIVSNHIALNEIAILRGPYGKVINIPTWADNSFLTTYRGDGLIIATPTGSTAYNLSAGGPILHPILETMILTPVCPFALSARPILLPAEMVLRVGMEASKEQMEDYSISPPPLYVEIDGRMICGALPGHTLEIKRAERRLKLLSSPSSGYFQILREKLGWAGHLST</sequence>
<proteinExistence type="inferred from homology"/>
<keyword evidence="2 6" id="KW-0418">Kinase</keyword>
<reference evidence="7" key="1">
    <citation type="journal article" date="2020" name="mSystems">
        <title>Genome- and Community-Level Interaction Insights into Carbon Utilization and Element Cycling Functions of Hydrothermarchaeota in Hydrothermal Sediment.</title>
        <authorList>
            <person name="Zhou Z."/>
            <person name="Liu Y."/>
            <person name="Xu W."/>
            <person name="Pan J."/>
            <person name="Luo Z.H."/>
            <person name="Li M."/>
        </authorList>
    </citation>
    <scope>NUCLEOTIDE SEQUENCE [LARGE SCALE GENOMIC DNA]</scope>
    <source>
        <strain evidence="7">HyVt-503</strain>
    </source>
</reference>
<dbReference type="Pfam" id="PF01513">
    <property type="entry name" value="NAD_kinase"/>
    <property type="match status" value="1"/>
</dbReference>
<dbReference type="GO" id="GO:0019674">
    <property type="term" value="P:NAD+ metabolic process"/>
    <property type="evidence" value="ECO:0007669"/>
    <property type="project" value="InterPro"/>
</dbReference>
<dbReference type="InterPro" id="IPR016064">
    <property type="entry name" value="NAD/diacylglycerol_kinase_sf"/>
</dbReference>
<feature type="binding site" evidence="6">
    <location>
        <position position="58"/>
    </location>
    <ligand>
        <name>NAD(+)</name>
        <dbReference type="ChEBI" id="CHEBI:57540"/>
    </ligand>
</feature>
<evidence type="ECO:0000256" key="4">
    <source>
        <dbReference type="ARBA" id="ARBA00023027"/>
    </source>
</evidence>
<keyword evidence="6" id="KW-0963">Cytoplasm</keyword>
<dbReference type="Pfam" id="PF20143">
    <property type="entry name" value="NAD_kinase_C"/>
    <property type="match status" value="1"/>
</dbReference>